<dbReference type="Gene3D" id="3.30.559.10">
    <property type="entry name" value="Chloramphenicol acetyltransferase-like domain"/>
    <property type="match status" value="1"/>
</dbReference>
<dbReference type="InterPro" id="IPR037069">
    <property type="entry name" value="AcylCoA_DH/ox_N_sf"/>
</dbReference>
<evidence type="ECO:0000259" key="8">
    <source>
        <dbReference type="Pfam" id="PF00441"/>
    </source>
</evidence>
<evidence type="ECO:0000256" key="3">
    <source>
        <dbReference type="ARBA" id="ARBA00022630"/>
    </source>
</evidence>
<proteinExistence type="inferred from homology"/>
<dbReference type="InterPro" id="IPR006091">
    <property type="entry name" value="Acyl-CoA_Oxase/DH_mid-dom"/>
</dbReference>
<evidence type="ECO:0000259" key="11">
    <source>
        <dbReference type="Pfam" id="PF02771"/>
    </source>
</evidence>
<dbReference type="Pfam" id="PF02771">
    <property type="entry name" value="Acyl-CoA_dh_N"/>
    <property type="match status" value="1"/>
</dbReference>
<dbReference type="SUPFAM" id="SSF56645">
    <property type="entry name" value="Acyl-CoA dehydrogenase NM domain-like"/>
    <property type="match status" value="1"/>
</dbReference>
<dbReference type="EMBL" id="CAXAMM010009890">
    <property type="protein sequence ID" value="CAK9021702.1"/>
    <property type="molecule type" value="Genomic_DNA"/>
</dbReference>
<accession>A0ABP0K4K7</accession>
<evidence type="ECO:0000256" key="2">
    <source>
        <dbReference type="ARBA" id="ARBA00009347"/>
    </source>
</evidence>
<dbReference type="PANTHER" id="PTHR48083:SF28">
    <property type="entry name" value="ACYL-COA DEHYDROGENASE FAMILY PROTEIN (AFU_ORTHOLOGUE AFUA_6G10880)-RELATED"/>
    <property type="match status" value="1"/>
</dbReference>
<feature type="region of interest" description="Disordered" evidence="6">
    <location>
        <begin position="2208"/>
        <end position="2235"/>
    </location>
</feature>
<feature type="compositionally biased region" description="Acidic residues" evidence="6">
    <location>
        <begin position="64"/>
        <end position="76"/>
    </location>
</feature>
<dbReference type="Gene3D" id="2.40.110.10">
    <property type="entry name" value="Butyryl-CoA Dehydrogenase, subunit A, domain 2"/>
    <property type="match status" value="1"/>
</dbReference>
<gene>
    <name evidence="12" type="ORF">SCF082_LOCUS15455</name>
</gene>
<feature type="region of interest" description="Disordered" evidence="6">
    <location>
        <begin position="50"/>
        <end position="116"/>
    </location>
</feature>
<feature type="transmembrane region" description="Helical" evidence="7">
    <location>
        <begin position="1891"/>
        <end position="1909"/>
    </location>
</feature>
<dbReference type="InterPro" id="IPR009100">
    <property type="entry name" value="AcylCoA_DH/oxidase_NM_dom_sf"/>
</dbReference>
<evidence type="ECO:0000256" key="7">
    <source>
        <dbReference type="SAM" id="Phobius"/>
    </source>
</evidence>
<organism evidence="12 13">
    <name type="scientific">Durusdinium trenchii</name>
    <dbReference type="NCBI Taxonomy" id="1381693"/>
    <lineage>
        <taxon>Eukaryota</taxon>
        <taxon>Sar</taxon>
        <taxon>Alveolata</taxon>
        <taxon>Dinophyceae</taxon>
        <taxon>Suessiales</taxon>
        <taxon>Symbiodiniaceae</taxon>
        <taxon>Durusdinium</taxon>
    </lineage>
</organism>
<keyword evidence="3" id="KW-0285">Flavoprotein</keyword>
<feature type="transmembrane region" description="Helical" evidence="7">
    <location>
        <begin position="1921"/>
        <end position="1942"/>
    </location>
</feature>
<reference evidence="12 13" key="1">
    <citation type="submission" date="2024-02" db="EMBL/GenBank/DDBJ databases">
        <authorList>
            <person name="Chen Y."/>
            <person name="Shah S."/>
            <person name="Dougan E. K."/>
            <person name="Thang M."/>
            <person name="Chan C."/>
        </authorList>
    </citation>
    <scope>NUCLEOTIDE SEQUENCE [LARGE SCALE GENOMIC DNA]</scope>
</reference>
<feature type="domain" description="Acyl-CoA oxidase/dehydrogenase middle" evidence="10">
    <location>
        <begin position="2773"/>
        <end position="2849"/>
    </location>
</feature>
<evidence type="ECO:0000256" key="5">
    <source>
        <dbReference type="ARBA" id="ARBA00023002"/>
    </source>
</evidence>
<evidence type="ECO:0000256" key="4">
    <source>
        <dbReference type="ARBA" id="ARBA00022827"/>
    </source>
</evidence>
<evidence type="ECO:0000259" key="10">
    <source>
        <dbReference type="Pfam" id="PF02770"/>
    </source>
</evidence>
<dbReference type="InterPro" id="IPR006162">
    <property type="entry name" value="Ppantetheine_attach_site"/>
</dbReference>
<keyword evidence="7" id="KW-0472">Membrane</keyword>
<dbReference type="InterPro" id="IPR009075">
    <property type="entry name" value="AcylCo_DH/oxidase_C"/>
</dbReference>
<feature type="region of interest" description="Disordered" evidence="6">
    <location>
        <begin position="146"/>
        <end position="181"/>
    </location>
</feature>
<keyword evidence="7" id="KW-0812">Transmembrane</keyword>
<name>A0ABP0K4K7_9DINO</name>
<keyword evidence="5" id="KW-0560">Oxidoreductase</keyword>
<comment type="similarity">
    <text evidence="2">Belongs to the acyl-CoA dehydrogenase family.</text>
</comment>
<dbReference type="InterPro" id="IPR000873">
    <property type="entry name" value="AMP-dep_synth/lig_dom"/>
</dbReference>
<feature type="region of interest" description="Disordered" evidence="6">
    <location>
        <begin position="1"/>
        <end position="38"/>
    </location>
</feature>
<feature type="compositionally biased region" description="Acidic residues" evidence="6">
    <location>
        <begin position="2208"/>
        <end position="2222"/>
    </location>
</feature>
<dbReference type="InterPro" id="IPR023213">
    <property type="entry name" value="CAT-like_dom_sf"/>
</dbReference>
<dbReference type="Gene3D" id="1.10.540.10">
    <property type="entry name" value="Acyl-CoA dehydrogenase/oxidase, N-terminal domain"/>
    <property type="match status" value="1"/>
</dbReference>
<evidence type="ECO:0000256" key="6">
    <source>
        <dbReference type="SAM" id="MobiDB-lite"/>
    </source>
</evidence>
<dbReference type="Pfam" id="PF00441">
    <property type="entry name" value="Acyl-CoA_dh_1"/>
    <property type="match status" value="1"/>
</dbReference>
<sequence length="3044" mass="336108">MGQGVERNGTGKQRSRGAVPGYATQKSENLNGGGWRSQKSAVWFSGGAAANAAGPVGKVGGGSSEDESSEEETEEELPPRSRKHLAPGASALKKPSKKDSAASSSKSKRDNPPGLEEVMGQAVASGADATQLLPMMMMAYMMKQDKAAEEKKKRSRKKGRSLGGSGSDTSSETEDEEAGGLKAVDALNHMHRRITRHPKRLIREFEKTIVEELGVVPGQAWSVKEWVRKQNFGKFKGLYRATMMDVAVYEFLRGGDEAAAAAQLTQNIKAKIQCCLAGGDWSTAWLLTGLQDPLLRREWAGTREEMSIVSGYVRALSKVRKHVKEAHQSAETKEDQENSKFLKFFDWQKSVHSSEPVLTGYVEQAPLFPCSLPFPEAFKVSGEAIAGEARRLHWAKAYLNFWVAWSNYIVLGCPDCRGKTREPRGGFVKSAEAHTLCMSLLGEVVEFIDVGFCTESVSFDGSRSVVDEALTSLQKMDACSGAGEESGRLARKLNVAIPVVSERVAIPAKAGSVDPLAWLPPERRSVVEDLGQLCLAEPLGGGPARPCHQVSEKEEKKLIQRLLAAQMITLVSEDELERTADGRLLVGGFFCVRKNNVEDRLIFDRRPANAMMQRLDWAHLPAGACLAKLLLEPDEFLRGSGDDLRTYYFSLALPQNAYKFNAVGRRVDPKLVASLGKDPSVPHRAAMRVLGMGDSNACDIAQAVHEYVLEQHGLLSPQSKMVYGRHLPDGPTLEGAYLDDLLVIGRVKAGRDVEVDGSFEPPEPRPSDPDMRQVRAAELAYEHAGLERALRKSFRAELNFKAWGAEIDGVKGTAGVPIAVRRQVWHLFSRVVVMGKGTKNLLQRLLGYAAFCFQFRRECFSLQHHVYKYLDSLTDDKVYRFPGFVLDELRGMMLHLPFCCWNMRRSFAEEIIATDATPSSGGATKACLSKALAQKLWKHTEVRGEAVRLDRDASEFDWVMGREPREPSRFASQVGESLQWRIASSYHFRHTAHINLQEARAVKREVVRLASAPLSRDRVHFFLNDSRVVVGAFTKGRSSSFRLNGLLRSTLPYLILSRMVLGFLWVETDSNPADHPSRFRELPWQKPPPLWMRKLGVDFLAKPGLEVFTESARLTQACLQQGLSMFEPVDASATWIEEAICQKKIGWIWLAPPCATFSALRNLDRGGPLRPRGNLLGNERNPDIALGNFLWRRALYLAELAYRHGAASSLERRVRRGGHILSRSTPSPQADRWLERAVEEAHCEGERLYWGGEALRDPGIVVMDPGSSAGSVLARRGQVLRAVELASNELTPEELAALDDPGFRQQAARWRSGSGSRRVSAAFARLLTSLYTIFPGWTTADGLAQSAAPPIVEALPFDQSSQPSLRVWWLRFSMGWQSSLRWMVSYRRTLWALLLLLLFPRVVAALIATVVRLFIRLMLAITTRLLRDLWLELGGVVNQLSSVSQGVETALMSQLEQILVDWWPPAQEFAWAAQMRTAALEAEIAEAPLTRMGRGRQMRHPRKIDTGWACSWLVFFWLGMQLLVFLRDALRETLVLQAVWPFASLQLSSSSSTGPYAQREAHDCVLQHTPVLWAASAIGQINIAVSCGATLCISEAFDQAESIVRSGASVLGSVPSALEALDAGASALQGVRWVFTWGEAMAPTVAQRWRSERRRVVELLISTEYWLSLYSEGRSARSGRSVFTAVEGAEVAVLRDGELCKDGTGELCLRGPMVTTGYRGASSSVHPPTDGGAPFFKTSDLVTLSSGARSLEFRGRSDMLIKVGGQFVDLLEAEERLKEALLPPESTGAGGSAAREVCALPGVAQPGQQGAAAHIFVSIGEGAARPAAARLLARARAVLPPSAALHLLSKPLPKDPVSGKVDRHSLLQGVSVTPPARAVWPALWTRFKPQGPWLLVFALAGAVNLSSWLRSGRASRPSWKNLLQFLLHVAAVPYMWLFSFHIPIHICRSFINYVPFGRLGVLCISYHLARSRGLGAWLARLSLGATTALGAASLRREHMLSWWLVFWLAIPEQAQVECGWWLTSSGWKWYLEEIQSTLMDFRGRSESWADRILEALLSAPRVVREQLQRLQQQRLPYKPPEELRELEEADLVMDEADEAAALVEPEFEPVEQVCDADGPTGVPELQPAASLVPEAAEDAVPVPEAEAAVPAAQPEVETFTPQWSCVECQCPLPWGSDWRQEAKNFYCKSCHRSFDDRWWEFHTRDVIEPEVPDADDDDDDDGNDHAEGADGAGDPAVAKTAAGRILLQLLSKQLSSTSLSLQTRLLGIDSLAVLTLCRQLRLAVPSLCLRPQEVFECSSVEDLLNLVDLPTAVDAAGSPAESTPTATPTAGDLGVPRTVWFAPGQVNSTCKWLYGCRGLLDERSFRRAAAKLLARHEGLRAEMASPAGMELLRFLRDVGPLHSVLWPKLEVWSEEKLPGRATGLVRKCKELVSSSLKNVWPKSVPMRLTKEFLEERIRVVQCRSWREVEQASQQLRDAFQPPIAIGLFLLLGSGSRGDPHAPRPEEWGAPSSFLQFVVSHAYSDGFCSVPMVQDLSALYAQEEDRRRGRRSQMSNCLLPYKPGASFEVLEGRFYAALEGKPAWSHPEQLSLRSSMFDTEPPKKWQPWVYNHEVLLEGEAVALLRRCAQRRRTRPVCGAYGYPSAYYSASHETFRAKCRSFVEAEVQPYLEEWIAKKAYPLELHQKALAAGLPTAGLQKDVQLRYPAQVVPAGGFDALHELIYLDELAAAGPGGALGQCGINSMALPPVLFAGSPAVQAQVVDEVIAGRKNISLAISEPSAGSDVANIGASAVAEKDVYVVNGQKKWITGGHMADYFTLAVRTGAAGAGGLSLLLVDARTPGVRVRRMEMQFDSCHGTTFLDFEDVRVPKANLIGEEGKGFKYLMFNFNHERFVISVSTCRFARLCYAEALKYSLRRKTFGKALHEHQMIRWKLAEMLRQVEALHDYNERVAFQYKSGVPDSRLGAQCGLLKVMSSKTFEYCAREAAQVFGGSSLVREGPGKLVERLYREVRASAIPGGSEEVLLDLAARQAIGQALSQARKSKL</sequence>
<evidence type="ECO:0000313" key="12">
    <source>
        <dbReference type="EMBL" id="CAK9021702.1"/>
    </source>
</evidence>
<evidence type="ECO:0000259" key="9">
    <source>
        <dbReference type="Pfam" id="PF00501"/>
    </source>
</evidence>
<dbReference type="Proteomes" id="UP001642464">
    <property type="component" value="Unassembled WGS sequence"/>
</dbReference>
<dbReference type="PROSITE" id="PS00012">
    <property type="entry name" value="PHOSPHOPANTETHEINE"/>
    <property type="match status" value="1"/>
</dbReference>
<feature type="transmembrane region" description="Helical" evidence="7">
    <location>
        <begin position="1506"/>
        <end position="1526"/>
    </location>
</feature>
<keyword evidence="13" id="KW-1185">Reference proteome</keyword>
<feature type="domain" description="Acyl-CoA dehydrogenase/oxidase C-terminal" evidence="8">
    <location>
        <begin position="2877"/>
        <end position="3031"/>
    </location>
</feature>
<comment type="cofactor">
    <cofactor evidence="1">
        <name>FAD</name>
        <dbReference type="ChEBI" id="CHEBI:57692"/>
    </cofactor>
</comment>
<protein>
    <submittedName>
        <fullName evidence="12">Acyl-CoA dehydrogenase apdG (Aspyridones biosynthesis protein G)</fullName>
    </submittedName>
</protein>
<feature type="domain" description="AMP-dependent synthetase/ligase" evidence="9">
    <location>
        <begin position="1556"/>
        <end position="1718"/>
    </location>
</feature>
<dbReference type="Gene3D" id="3.40.50.12780">
    <property type="entry name" value="N-terminal domain of ligase-like"/>
    <property type="match status" value="1"/>
</dbReference>
<keyword evidence="7" id="KW-1133">Transmembrane helix</keyword>
<dbReference type="InterPro" id="IPR050741">
    <property type="entry name" value="Acyl-CoA_dehydrogenase"/>
</dbReference>
<dbReference type="SUPFAM" id="SSF56801">
    <property type="entry name" value="Acetyl-CoA synthetase-like"/>
    <property type="match status" value="1"/>
</dbReference>
<dbReference type="InterPro" id="IPR013786">
    <property type="entry name" value="AcylCoA_DH/ox_N"/>
</dbReference>
<feature type="domain" description="Acyl-CoA dehydrogenase/oxidase N-terminal" evidence="11">
    <location>
        <begin position="2648"/>
        <end position="2767"/>
    </location>
</feature>
<evidence type="ECO:0000313" key="13">
    <source>
        <dbReference type="Proteomes" id="UP001642464"/>
    </source>
</evidence>
<dbReference type="Pfam" id="PF00501">
    <property type="entry name" value="AMP-binding"/>
    <property type="match status" value="1"/>
</dbReference>
<comment type="caution">
    <text evidence="12">The sequence shown here is derived from an EMBL/GenBank/DDBJ whole genome shotgun (WGS) entry which is preliminary data.</text>
</comment>
<dbReference type="Pfam" id="PF02770">
    <property type="entry name" value="Acyl-CoA_dh_M"/>
    <property type="match status" value="1"/>
</dbReference>
<feature type="transmembrane region" description="Helical" evidence="7">
    <location>
        <begin position="1390"/>
        <end position="1415"/>
    </location>
</feature>
<dbReference type="Gene3D" id="1.20.140.10">
    <property type="entry name" value="Butyryl-CoA Dehydrogenase, subunit A, domain 3"/>
    <property type="match status" value="1"/>
</dbReference>
<dbReference type="InterPro" id="IPR036250">
    <property type="entry name" value="AcylCo_DH-like_C"/>
</dbReference>
<dbReference type="InterPro" id="IPR042099">
    <property type="entry name" value="ANL_N_sf"/>
</dbReference>
<dbReference type="PANTHER" id="PTHR48083">
    <property type="entry name" value="MEDIUM-CHAIN SPECIFIC ACYL-COA DEHYDROGENASE, MITOCHONDRIAL-RELATED"/>
    <property type="match status" value="1"/>
</dbReference>
<evidence type="ECO:0000256" key="1">
    <source>
        <dbReference type="ARBA" id="ARBA00001974"/>
    </source>
</evidence>
<keyword evidence="4" id="KW-0274">FAD</keyword>
<dbReference type="InterPro" id="IPR046373">
    <property type="entry name" value="Acyl-CoA_Oxase/DH_mid-dom_sf"/>
</dbReference>
<dbReference type="SUPFAM" id="SSF47203">
    <property type="entry name" value="Acyl-CoA dehydrogenase C-terminal domain-like"/>
    <property type="match status" value="1"/>
</dbReference>